<feature type="region of interest" description="Disordered" evidence="3">
    <location>
        <begin position="170"/>
        <end position="198"/>
    </location>
</feature>
<dbReference type="PROSITE" id="PS00383">
    <property type="entry name" value="TYR_PHOSPHATASE_1"/>
    <property type="match status" value="1"/>
</dbReference>
<dbReference type="OrthoDB" id="271628at2759"/>
<feature type="compositionally biased region" description="Low complexity" evidence="3">
    <location>
        <begin position="184"/>
        <end position="198"/>
    </location>
</feature>
<evidence type="ECO:0000259" key="4">
    <source>
        <dbReference type="PROSITE" id="PS51339"/>
    </source>
</evidence>
<dbReference type="InterPro" id="IPR029021">
    <property type="entry name" value="Prot-tyrosine_phosphatase-like"/>
</dbReference>
<dbReference type="SUPFAM" id="SSF52799">
    <property type="entry name" value="(Phosphotyrosine protein) phosphatases II"/>
    <property type="match status" value="1"/>
</dbReference>
<dbReference type="InterPro" id="IPR010569">
    <property type="entry name" value="Myotubularin-like_Pase_dom"/>
</dbReference>
<dbReference type="Pfam" id="PF06602">
    <property type="entry name" value="Myotub-related"/>
    <property type="match status" value="1"/>
</dbReference>
<evidence type="ECO:0000256" key="2">
    <source>
        <dbReference type="PIRSR" id="PIRSR630564-2"/>
    </source>
</evidence>
<organism evidence="5 6">
    <name type="scientific">Hondaea fermentalgiana</name>
    <dbReference type="NCBI Taxonomy" id="2315210"/>
    <lineage>
        <taxon>Eukaryota</taxon>
        <taxon>Sar</taxon>
        <taxon>Stramenopiles</taxon>
        <taxon>Bigyra</taxon>
        <taxon>Labyrinthulomycetes</taxon>
        <taxon>Thraustochytrida</taxon>
        <taxon>Thraustochytriidae</taxon>
        <taxon>Hondaea</taxon>
    </lineage>
</organism>
<feature type="compositionally biased region" description="Basic and acidic residues" evidence="3">
    <location>
        <begin position="667"/>
        <end position="677"/>
    </location>
</feature>
<evidence type="ECO:0000256" key="3">
    <source>
        <dbReference type="SAM" id="MobiDB-lite"/>
    </source>
</evidence>
<feature type="compositionally biased region" description="Acidic residues" evidence="3">
    <location>
        <begin position="725"/>
        <end position="737"/>
    </location>
</feature>
<accession>A0A2R5GQF6</accession>
<dbReference type="InParanoid" id="A0A2R5GQF6"/>
<dbReference type="PROSITE" id="PS51339">
    <property type="entry name" value="PPASE_MYOTUBULARIN"/>
    <property type="match status" value="1"/>
</dbReference>
<feature type="compositionally biased region" description="Low complexity" evidence="3">
    <location>
        <begin position="36"/>
        <end position="46"/>
    </location>
</feature>
<dbReference type="GO" id="GO:0005737">
    <property type="term" value="C:cytoplasm"/>
    <property type="evidence" value="ECO:0007669"/>
    <property type="project" value="TreeGrafter"/>
</dbReference>
<sequence length="776" mass="84309">MAASLRTAAPLHTAWMDGEEEEEEEDDDAGTEADSDGFAGSAAESASDAEEMLLGAVLEVTPALEVGLDPRQQRAGSTGLESLRAKSKSSLARRLSKRHITAPGQSLATVAATVPAASLESAEDEAIFRAVLEPDSAPVRICKNCFQELEAKKGPQNGPAPVNAVTGATRASRKGDPASTAFVTASGSASGPAMPGSSTSSWMLPGEKLVGHFERIWFENEPQASVMLTTFQLIIFSPESSGRAVACIPLMSIERIEILLNDVCEAGILNIYCKNLRQPKSGPWYRRSIADEKLIREIALTAKSGLVIVDARPPSNASANRIKAGGGFEDIANYNSHTGQSPVSIEFMNLENTKTVRASMNKLKRLVGHRLKQQRKFVLGPHGKFVLADAHMHPGAFELDDEEAVEFEIQWLTRLADSRWMHLLSYILRASCRVVQIVKDERKSVLVHCSDGWDRTAQIVSLAVLCMDGYYRTLRGFVSLVEKDWLSLLHQFPAAFEFSEGLLVTILDRVYSAQFGNFLVNTRKEALDHQLPLTSYCAWDDLLQDPGRFENPVYQADSQTASATLRPAFGTKNLQLWRAYFLRYDQTCRDEDLASMPSEVHEFPAAATLEASNLMAKHKASGTHKTSSPSKRQGSLVELMINTSLDDAQGSLRDARAARGSLSYLTSDRKSKNERGPKSFSKSDSNSGDGDKEGSGCESRDSSEAQVNENENSNSKSVDEGFAQDADDVDVEAEAEGGSDAVGTFKAEPFGAEDSESSPMIVARAQSDSQLAPLQP</sequence>
<dbReference type="InterPro" id="IPR016130">
    <property type="entry name" value="Tyr_Pase_AS"/>
</dbReference>
<name>A0A2R5GQF6_9STRA</name>
<comment type="caution">
    <text evidence="5">The sequence shown here is derived from an EMBL/GenBank/DDBJ whole genome shotgun (WGS) entry which is preliminary data.</text>
</comment>
<dbReference type="Proteomes" id="UP000241890">
    <property type="component" value="Unassembled WGS sequence"/>
</dbReference>
<feature type="compositionally biased region" description="Polar residues" evidence="3">
    <location>
        <begin position="766"/>
        <end position="776"/>
    </location>
</feature>
<proteinExistence type="predicted"/>
<feature type="region of interest" description="Disordered" evidence="3">
    <location>
        <begin position="663"/>
        <end position="776"/>
    </location>
</feature>
<dbReference type="PANTHER" id="PTHR10807">
    <property type="entry name" value="MYOTUBULARIN-RELATED"/>
    <property type="match status" value="1"/>
</dbReference>
<protein>
    <submittedName>
        <fullName evidence="5">Myotubularin</fullName>
    </submittedName>
</protein>
<feature type="domain" description="Myotubularin phosphatase" evidence="4">
    <location>
        <begin position="278"/>
        <end position="581"/>
    </location>
</feature>
<evidence type="ECO:0000313" key="6">
    <source>
        <dbReference type="Proteomes" id="UP000241890"/>
    </source>
</evidence>
<keyword evidence="6" id="KW-1185">Reference proteome</keyword>
<dbReference type="AlphaFoldDB" id="A0A2R5GQF6"/>
<feature type="binding site" evidence="2">
    <location>
        <begin position="320"/>
        <end position="323"/>
    </location>
    <ligand>
        <name>substrate</name>
    </ligand>
</feature>
<feature type="region of interest" description="Disordered" evidence="3">
    <location>
        <begin position="69"/>
        <end position="88"/>
    </location>
</feature>
<feature type="compositionally biased region" description="Basic and acidic residues" evidence="3">
    <location>
        <begin position="689"/>
        <end position="703"/>
    </location>
</feature>
<gene>
    <name evidence="5" type="ORF">FCC1311_093631</name>
</gene>
<dbReference type="InterPro" id="IPR030564">
    <property type="entry name" value="Myotubularin"/>
</dbReference>
<evidence type="ECO:0000313" key="5">
    <source>
        <dbReference type="EMBL" id="GBG33097.1"/>
    </source>
</evidence>
<feature type="binding site" evidence="2">
    <location>
        <begin position="449"/>
        <end position="455"/>
    </location>
    <ligand>
        <name>substrate</name>
    </ligand>
</feature>
<dbReference type="PANTHER" id="PTHR10807:SF128">
    <property type="entry name" value="PHOSPHATIDYLINOSITOL-3,5-BISPHOSPHATE 3-PHOSPHATASE"/>
    <property type="match status" value="1"/>
</dbReference>
<feature type="active site" description="Phosphocysteine intermediate" evidence="1">
    <location>
        <position position="449"/>
    </location>
</feature>
<reference evidence="5 6" key="1">
    <citation type="submission" date="2017-12" db="EMBL/GenBank/DDBJ databases">
        <title>Sequencing, de novo assembly and annotation of complete genome of a new Thraustochytrid species, strain FCC1311.</title>
        <authorList>
            <person name="Sedici K."/>
            <person name="Godart F."/>
            <person name="Aiese Cigliano R."/>
            <person name="Sanseverino W."/>
            <person name="Barakat M."/>
            <person name="Ortet P."/>
            <person name="Marechal E."/>
            <person name="Cagnac O."/>
            <person name="Amato A."/>
        </authorList>
    </citation>
    <scope>NUCLEOTIDE SEQUENCE [LARGE SCALE GENOMIC DNA]</scope>
</reference>
<feature type="region of interest" description="Disordered" evidence="3">
    <location>
        <begin position="1"/>
        <end position="47"/>
    </location>
</feature>
<feature type="compositionally biased region" description="Low complexity" evidence="3">
    <location>
        <begin position="678"/>
        <end position="688"/>
    </location>
</feature>
<dbReference type="EMBL" id="BEYU01000143">
    <property type="protein sequence ID" value="GBG33097.1"/>
    <property type="molecule type" value="Genomic_DNA"/>
</dbReference>
<evidence type="ECO:0000256" key="1">
    <source>
        <dbReference type="PIRSR" id="PIRSR630564-1"/>
    </source>
</evidence>
<feature type="compositionally biased region" description="Acidic residues" evidence="3">
    <location>
        <begin position="17"/>
        <end position="35"/>
    </location>
</feature>